<name>A0A0N9NQ43_ECOLX</name>
<dbReference type="EMBL" id="KT824791">
    <property type="protein sequence ID" value="ALG88210.1"/>
    <property type="molecule type" value="Genomic_DNA"/>
</dbReference>
<sequence>MPHDTPLLLSFLRCRREPGKKLCWQKTLANRCDRENLLAINFR</sequence>
<proteinExistence type="predicted"/>
<keyword evidence="1" id="KW-0614">Plasmid</keyword>
<organism evidence="1">
    <name type="scientific">Escherichia coli</name>
    <dbReference type="NCBI Taxonomy" id="562"/>
    <lineage>
        <taxon>Bacteria</taxon>
        <taxon>Pseudomonadati</taxon>
        <taxon>Pseudomonadota</taxon>
        <taxon>Gammaproteobacteria</taxon>
        <taxon>Enterobacterales</taxon>
        <taxon>Enterobacteriaceae</taxon>
        <taxon>Escherichia</taxon>
    </lineage>
</organism>
<reference evidence="1" key="1">
    <citation type="submission" date="2015-09" db="EMBL/GenBank/DDBJ databases">
        <title>Infection and Dissemination of NDM-5 Producing Escherichia coli in China.</title>
        <authorList>
            <person name="Chen D."/>
            <person name="Gong L."/>
            <person name="Walsh T."/>
            <person name="Lan R."/>
            <person name="Wang T."/>
            <person name="Zhang J."/>
            <person name="Mai W."/>
            <person name="Ni N."/>
            <person name="Lu J."/>
            <person name="Xu J."/>
            <person name="Li J."/>
        </authorList>
    </citation>
    <scope>NUCLEOTIDE SEQUENCE</scope>
    <source>
        <strain evidence="1">1929</strain>
        <plasmid evidence="1">pEc1929</plasmid>
    </source>
</reference>
<accession>A0A0N9NQ43</accession>
<dbReference type="AlphaFoldDB" id="A0A0N9NQ43"/>
<gene>
    <name evidence="1" type="ORF">pEC1929_0025</name>
</gene>
<geneLocation type="plasmid" evidence="1">
    <name>pEc1929</name>
</geneLocation>
<protein>
    <submittedName>
        <fullName evidence="1">Uncharacterized protein</fullName>
    </submittedName>
</protein>
<evidence type="ECO:0000313" key="1">
    <source>
        <dbReference type="EMBL" id="ALG88210.1"/>
    </source>
</evidence>